<feature type="chain" id="PRO_5046145440" description="Fibronectin type III-like domain-containing protein" evidence="4">
    <location>
        <begin position="16"/>
        <end position="821"/>
    </location>
</feature>
<dbReference type="InterPro" id="IPR017853">
    <property type="entry name" value="GH"/>
</dbReference>
<feature type="domain" description="Fibronectin type III-like" evidence="5">
    <location>
        <begin position="741"/>
        <end position="810"/>
    </location>
</feature>
<name>A0ABR3G1T1_9AGAR</name>
<reference evidence="6 7" key="1">
    <citation type="submission" date="2024-02" db="EMBL/GenBank/DDBJ databases">
        <title>A draft genome for the cacao thread blight pathogen Marasmius crinis-equi.</title>
        <authorList>
            <person name="Cohen S.P."/>
            <person name="Baruah I.K."/>
            <person name="Amoako-Attah I."/>
            <person name="Bukari Y."/>
            <person name="Meinhardt L.W."/>
            <person name="Bailey B.A."/>
        </authorList>
    </citation>
    <scope>NUCLEOTIDE SEQUENCE [LARGE SCALE GENOMIC DNA]</scope>
    <source>
        <strain evidence="6 7">GH-76</strain>
    </source>
</reference>
<keyword evidence="2" id="KW-0378">Hydrolase</keyword>
<dbReference type="InterPro" id="IPR036962">
    <property type="entry name" value="Glyco_hydro_3_N_sf"/>
</dbReference>
<dbReference type="Proteomes" id="UP001465976">
    <property type="component" value="Unassembled WGS sequence"/>
</dbReference>
<dbReference type="InterPro" id="IPR002772">
    <property type="entry name" value="Glyco_hydro_3_C"/>
</dbReference>
<dbReference type="Gene3D" id="3.20.20.300">
    <property type="entry name" value="Glycoside hydrolase, family 3, N-terminal domain"/>
    <property type="match status" value="1"/>
</dbReference>
<keyword evidence="7" id="KW-1185">Reference proteome</keyword>
<dbReference type="InterPro" id="IPR026891">
    <property type="entry name" value="Fn3-like"/>
</dbReference>
<dbReference type="Pfam" id="PF14310">
    <property type="entry name" value="Fn3-like"/>
    <property type="match status" value="1"/>
</dbReference>
<dbReference type="PRINTS" id="PR00133">
    <property type="entry name" value="GLHYDRLASE3"/>
</dbReference>
<proteinExistence type="inferred from homology"/>
<gene>
    <name evidence="6" type="ORF">V5O48_000278</name>
</gene>
<dbReference type="SUPFAM" id="SSF52279">
    <property type="entry name" value="Beta-D-glucan exohydrolase, C-terminal domain"/>
    <property type="match status" value="1"/>
</dbReference>
<dbReference type="InterPro" id="IPR051915">
    <property type="entry name" value="Cellulose_Degrad_GH3"/>
</dbReference>
<evidence type="ECO:0000313" key="6">
    <source>
        <dbReference type="EMBL" id="KAL0581798.1"/>
    </source>
</evidence>
<dbReference type="SMART" id="SM01217">
    <property type="entry name" value="Fn3_like"/>
    <property type="match status" value="1"/>
</dbReference>
<dbReference type="SUPFAM" id="SSF51445">
    <property type="entry name" value="(Trans)glycosidases"/>
    <property type="match status" value="1"/>
</dbReference>
<dbReference type="InterPro" id="IPR013783">
    <property type="entry name" value="Ig-like_fold"/>
</dbReference>
<evidence type="ECO:0000256" key="2">
    <source>
        <dbReference type="ARBA" id="ARBA00022801"/>
    </source>
</evidence>
<dbReference type="InterPro" id="IPR001764">
    <property type="entry name" value="Glyco_hydro_3_N"/>
</dbReference>
<dbReference type="Gene3D" id="2.60.40.10">
    <property type="entry name" value="Immunoglobulins"/>
    <property type="match status" value="1"/>
</dbReference>
<dbReference type="Pfam" id="PF00933">
    <property type="entry name" value="Glyco_hydro_3"/>
    <property type="match status" value="1"/>
</dbReference>
<accession>A0ABR3G1T1</accession>
<sequence>MWLFYPLLLAPTVLCSLLETRKFSPERRAENIDGSVPTYKNPDAPIEDRIEDLLPRMTLEEKVAQLFVSFIRSISPTSNSCGLTSIQGDIGQQIGGWMNMDDPLDDTLEYNQTGLENMMRTKGGSIWAGYLTPYDKFVFAIETGQRYLMENTTLGIPALIQSEGLHGFTNNGTIFPSPIGLAASFNRDLLKSVGSIISDEAEGLGINHVFAPVLDLSRELRWGRVEENFGEDHFLTGEMGLAYVTGVQEGTRRNVTADGPGGARKRMAATCKHFAGFGSPMTGLNLAPVVGTERDMRTTYLPAFQRACLDSLSIMTSYSAYDGIPAIADKHLLTDILRNEWGYKYWVTTDAGSVDLLINLHFTCETRECAAKASVENFSGEMGGGSYTYLTLADQVTAGQLDEKYIDETVKNILRVKFTLGLFENPYPYADYLDTIRTPESREVLLTSDRESIVLLENKGKTLPLSKDIGSVALIGPQVDQVTFGDYVFFNASLNGVSPLQGFKDFLANTSSSTKINYAEGCKLWSNDESGFEEAVNAAQASDVAIVMVGTWSRDQTLLWQGLNATTGEHVDLHDLGLVGAQLKLVQAIKATGKPTVVVFVSGKPIAEPWIQDHTDAVIQQFYPGELGGLALAEVVFGAFNPSGKLPVSFPRDVGTTPAFYNYLKGARPLDPGFVTDNGTLVFGHQYVLSSPVPLWSFGHGLSYTTFNYSDLAISPSSIGPTGTFNVTVTVHNTGSVDGQEVVQVYATDAYSSIVTANQQLVGFEKVHIPAGSSQTVSIEVNASQLGLWSLDNKWVVEPGTFILKIGTSDQTFAKTNLTVT</sequence>
<evidence type="ECO:0000256" key="3">
    <source>
        <dbReference type="ARBA" id="ARBA00023295"/>
    </source>
</evidence>
<feature type="signal peptide" evidence="4">
    <location>
        <begin position="1"/>
        <end position="15"/>
    </location>
</feature>
<dbReference type="Gene3D" id="3.40.50.1700">
    <property type="entry name" value="Glycoside hydrolase family 3 C-terminal domain"/>
    <property type="match status" value="1"/>
</dbReference>
<dbReference type="EMBL" id="JBAHYK010000004">
    <property type="protein sequence ID" value="KAL0581798.1"/>
    <property type="molecule type" value="Genomic_DNA"/>
</dbReference>
<protein>
    <recommendedName>
        <fullName evidence="5">Fibronectin type III-like domain-containing protein</fullName>
    </recommendedName>
</protein>
<evidence type="ECO:0000259" key="5">
    <source>
        <dbReference type="SMART" id="SM01217"/>
    </source>
</evidence>
<evidence type="ECO:0000256" key="4">
    <source>
        <dbReference type="SAM" id="SignalP"/>
    </source>
</evidence>
<evidence type="ECO:0000313" key="7">
    <source>
        <dbReference type="Proteomes" id="UP001465976"/>
    </source>
</evidence>
<comment type="similarity">
    <text evidence="1">Belongs to the glycosyl hydrolase 3 family.</text>
</comment>
<organism evidence="6 7">
    <name type="scientific">Marasmius crinis-equi</name>
    <dbReference type="NCBI Taxonomy" id="585013"/>
    <lineage>
        <taxon>Eukaryota</taxon>
        <taxon>Fungi</taxon>
        <taxon>Dikarya</taxon>
        <taxon>Basidiomycota</taxon>
        <taxon>Agaricomycotina</taxon>
        <taxon>Agaricomycetes</taxon>
        <taxon>Agaricomycetidae</taxon>
        <taxon>Agaricales</taxon>
        <taxon>Marasmiineae</taxon>
        <taxon>Marasmiaceae</taxon>
        <taxon>Marasmius</taxon>
    </lineage>
</organism>
<dbReference type="InterPro" id="IPR036881">
    <property type="entry name" value="Glyco_hydro_3_C_sf"/>
</dbReference>
<dbReference type="Pfam" id="PF01915">
    <property type="entry name" value="Glyco_hydro_3_C"/>
    <property type="match status" value="1"/>
</dbReference>
<keyword evidence="3" id="KW-0326">Glycosidase</keyword>
<dbReference type="PANTHER" id="PTHR30620:SF117">
    <property type="entry name" value="BETA-1,4-XYLOSIDASE (EUROFUNG)"/>
    <property type="match status" value="1"/>
</dbReference>
<evidence type="ECO:0000256" key="1">
    <source>
        <dbReference type="ARBA" id="ARBA00005336"/>
    </source>
</evidence>
<dbReference type="PANTHER" id="PTHR30620">
    <property type="entry name" value="PERIPLASMIC BETA-GLUCOSIDASE-RELATED"/>
    <property type="match status" value="1"/>
</dbReference>
<comment type="caution">
    <text evidence="6">The sequence shown here is derived from an EMBL/GenBank/DDBJ whole genome shotgun (WGS) entry which is preliminary data.</text>
</comment>
<keyword evidence="4" id="KW-0732">Signal</keyword>